<name>A0A7W5AKI4_9ACTN</name>
<dbReference type="Proteomes" id="UP000590749">
    <property type="component" value="Unassembled WGS sequence"/>
</dbReference>
<feature type="compositionally biased region" description="Polar residues" evidence="1">
    <location>
        <begin position="1"/>
        <end position="12"/>
    </location>
</feature>
<evidence type="ECO:0000256" key="1">
    <source>
        <dbReference type="SAM" id="MobiDB-lite"/>
    </source>
</evidence>
<proteinExistence type="predicted"/>
<protein>
    <submittedName>
        <fullName evidence="2">Uncharacterized protein</fullName>
    </submittedName>
</protein>
<organism evidence="2 3">
    <name type="scientific">Actinoplanes campanulatus</name>
    <dbReference type="NCBI Taxonomy" id="113559"/>
    <lineage>
        <taxon>Bacteria</taxon>
        <taxon>Bacillati</taxon>
        <taxon>Actinomycetota</taxon>
        <taxon>Actinomycetes</taxon>
        <taxon>Micromonosporales</taxon>
        <taxon>Micromonosporaceae</taxon>
        <taxon>Actinoplanes</taxon>
    </lineage>
</organism>
<evidence type="ECO:0000313" key="3">
    <source>
        <dbReference type="Proteomes" id="UP000590749"/>
    </source>
</evidence>
<dbReference type="AlphaFoldDB" id="A0A7W5AKI4"/>
<sequence length="138" mass="14426">MSTSANSRSRAWSMSEHACSAGTTRGSARRPGAAPIGAESPVVDGDADEQPRTITDPSLRGAGLLGATGARGDLSHDRFLASSCDWRSRIVPDSGQQHGARLCTTGICHSRRCPICVAPQSLLREAGGIPVSWESRGI</sequence>
<evidence type="ECO:0000313" key="2">
    <source>
        <dbReference type="EMBL" id="MBB3097760.1"/>
    </source>
</evidence>
<feature type="region of interest" description="Disordered" evidence="1">
    <location>
        <begin position="1"/>
        <end position="62"/>
    </location>
</feature>
<gene>
    <name evidence="2" type="ORF">FHR83_005444</name>
</gene>
<comment type="caution">
    <text evidence="2">The sequence shown here is derived from an EMBL/GenBank/DDBJ whole genome shotgun (WGS) entry which is preliminary data.</text>
</comment>
<keyword evidence="3" id="KW-1185">Reference proteome</keyword>
<accession>A0A7W5AKI4</accession>
<dbReference type="EMBL" id="JACHXF010000012">
    <property type="protein sequence ID" value="MBB3097760.1"/>
    <property type="molecule type" value="Genomic_DNA"/>
</dbReference>
<reference evidence="2 3" key="1">
    <citation type="submission" date="2020-08" db="EMBL/GenBank/DDBJ databases">
        <title>Genomic Encyclopedia of Type Strains, Phase III (KMG-III): the genomes of soil and plant-associated and newly described type strains.</title>
        <authorList>
            <person name="Whitman W."/>
        </authorList>
    </citation>
    <scope>NUCLEOTIDE SEQUENCE [LARGE SCALE GENOMIC DNA]</scope>
    <source>
        <strain evidence="2 3">CECT 3287</strain>
    </source>
</reference>